<accession>A0AAV0QPK6</accession>
<dbReference type="AlphaFoldDB" id="A0AAV0QPK6"/>
<evidence type="ECO:0000313" key="2">
    <source>
        <dbReference type="Proteomes" id="UP001154282"/>
    </source>
</evidence>
<protein>
    <submittedName>
        <fullName evidence="1">Uncharacterized protein</fullName>
    </submittedName>
</protein>
<dbReference type="PANTHER" id="PTHR34567:SF7">
    <property type="entry name" value="PENTATRICOPEPTIDE REPEAT-CONTAINING-LIKE PROTEIN"/>
    <property type="match status" value="1"/>
</dbReference>
<gene>
    <name evidence="1" type="ORF">LITE_LOCUS44117</name>
</gene>
<dbReference type="Proteomes" id="UP001154282">
    <property type="component" value="Unassembled WGS sequence"/>
</dbReference>
<dbReference type="EMBL" id="CAMGYJ010000010">
    <property type="protein sequence ID" value="CAI0546801.1"/>
    <property type="molecule type" value="Genomic_DNA"/>
</dbReference>
<comment type="caution">
    <text evidence="1">The sequence shown here is derived from an EMBL/GenBank/DDBJ whole genome shotgun (WGS) entry which is preliminary data.</text>
</comment>
<sequence length="164" mass="18548">MWWSDFLRRKKHVACRGSSKRVDRVVRWDDSAGYECSRDAKARFYAKNYSGRRCRGIPPAAAPLGPDLYVDDVVWRAPDDDDWELRRLVAEAEEAQERAAELAAARSDCVLCYSWEIPLEEVKATGWDDDDVVDCSSWRNPNLAGMVVGGSNVDGSNFKGEEKL</sequence>
<keyword evidence="2" id="KW-1185">Reference proteome</keyword>
<organism evidence="1 2">
    <name type="scientific">Linum tenue</name>
    <dbReference type="NCBI Taxonomy" id="586396"/>
    <lineage>
        <taxon>Eukaryota</taxon>
        <taxon>Viridiplantae</taxon>
        <taxon>Streptophyta</taxon>
        <taxon>Embryophyta</taxon>
        <taxon>Tracheophyta</taxon>
        <taxon>Spermatophyta</taxon>
        <taxon>Magnoliopsida</taxon>
        <taxon>eudicotyledons</taxon>
        <taxon>Gunneridae</taxon>
        <taxon>Pentapetalae</taxon>
        <taxon>rosids</taxon>
        <taxon>fabids</taxon>
        <taxon>Malpighiales</taxon>
        <taxon>Linaceae</taxon>
        <taxon>Linum</taxon>
    </lineage>
</organism>
<dbReference type="PANTHER" id="PTHR34567">
    <property type="entry name" value="FK506-BINDING-LIKE PROTEIN"/>
    <property type="match status" value="1"/>
</dbReference>
<proteinExistence type="predicted"/>
<name>A0AAV0QPK6_9ROSI</name>
<evidence type="ECO:0000313" key="1">
    <source>
        <dbReference type="EMBL" id="CAI0546801.1"/>
    </source>
</evidence>
<reference evidence="1" key="1">
    <citation type="submission" date="2022-08" db="EMBL/GenBank/DDBJ databases">
        <authorList>
            <person name="Gutierrez-Valencia J."/>
        </authorList>
    </citation>
    <scope>NUCLEOTIDE SEQUENCE</scope>
</reference>